<evidence type="ECO:0000313" key="3">
    <source>
        <dbReference type="Proteomes" id="UP000199052"/>
    </source>
</evidence>
<reference evidence="2 3" key="1">
    <citation type="submission" date="2016-10" db="EMBL/GenBank/DDBJ databases">
        <authorList>
            <person name="de Groot N.N."/>
        </authorList>
    </citation>
    <scope>NUCLEOTIDE SEQUENCE [LARGE SCALE GENOMIC DNA]</scope>
    <source>
        <strain evidence="2 3">CPCC 202808</strain>
    </source>
</reference>
<dbReference type="GO" id="GO:0055070">
    <property type="term" value="P:copper ion homeostasis"/>
    <property type="evidence" value="ECO:0007669"/>
    <property type="project" value="InterPro"/>
</dbReference>
<proteinExistence type="predicted"/>
<dbReference type="AlphaFoldDB" id="A0A1I2VR13"/>
<dbReference type="Proteomes" id="UP000199052">
    <property type="component" value="Unassembled WGS sequence"/>
</dbReference>
<dbReference type="Proteomes" id="UP000533017">
    <property type="component" value="Unassembled WGS sequence"/>
</dbReference>
<dbReference type="Pfam" id="PF11382">
    <property type="entry name" value="MctB"/>
    <property type="match status" value="1"/>
</dbReference>
<dbReference type="RefSeq" id="WP_175542591.1">
    <property type="nucleotide sequence ID" value="NZ_FOOI01000009.1"/>
</dbReference>
<dbReference type="InterPro" id="IPR021522">
    <property type="entry name" value="MctB"/>
</dbReference>
<keyword evidence="4" id="KW-1185">Reference proteome</keyword>
<dbReference type="EMBL" id="FOOI01000009">
    <property type="protein sequence ID" value="SFG91473.1"/>
    <property type="molecule type" value="Genomic_DNA"/>
</dbReference>
<accession>A0A1I2VR13</accession>
<dbReference type="EMBL" id="JACBZA010000001">
    <property type="protein sequence ID" value="NYH83209.1"/>
    <property type="molecule type" value="Genomic_DNA"/>
</dbReference>
<evidence type="ECO:0000313" key="1">
    <source>
        <dbReference type="EMBL" id="NYH83209.1"/>
    </source>
</evidence>
<evidence type="ECO:0000313" key="2">
    <source>
        <dbReference type="EMBL" id="SFG91473.1"/>
    </source>
</evidence>
<evidence type="ECO:0000313" key="4">
    <source>
        <dbReference type="Proteomes" id="UP000533017"/>
    </source>
</evidence>
<gene>
    <name evidence="1" type="ORF">FHR37_002060</name>
    <name evidence="2" type="ORF">SAMN05421678_109298</name>
</gene>
<sequence length="317" mass="32282">MIDFRYFLVSIAAIFLALAVGVALGAGPLKGELDQQLRGTISAVSKEKDGLRKQIADLQQGDKYRDSFAADIAPGLVKGRLSGQKVVVVALPNADNSVVKNVQASLTSADATVTGTVSMTDKWSDPSQRQFLEELATRLVTGDVRMPDNGSAYDRAGVVLARALVTRDAKAAGRRDSATPTIMGAFGEGDLVDGDSDLPQADLAVVVAPVVPPKAKPTSNSDAVQAWVSLARSLDSASRGAVVVGDPSSAGDGGVLAGLRADKQARGEVSSVDVADLASGQVAAVWALAEQAGGGVGQYGAVGSTDGALPKQPTAGS</sequence>
<dbReference type="GO" id="GO:0016020">
    <property type="term" value="C:membrane"/>
    <property type="evidence" value="ECO:0007669"/>
    <property type="project" value="InterPro"/>
</dbReference>
<reference evidence="1 4" key="2">
    <citation type="submission" date="2020-07" db="EMBL/GenBank/DDBJ databases">
        <title>Sequencing the genomes of 1000 actinobacteria strains.</title>
        <authorList>
            <person name="Klenk H.-P."/>
        </authorList>
    </citation>
    <scope>NUCLEOTIDE SEQUENCE [LARGE SCALE GENOMIC DNA]</scope>
    <source>
        <strain evidence="1 4">DSM 45117</strain>
    </source>
</reference>
<organism evidence="2 3">
    <name type="scientific">Actinopolymorpha cephalotaxi</name>
    <dbReference type="NCBI Taxonomy" id="504797"/>
    <lineage>
        <taxon>Bacteria</taxon>
        <taxon>Bacillati</taxon>
        <taxon>Actinomycetota</taxon>
        <taxon>Actinomycetes</taxon>
        <taxon>Propionibacteriales</taxon>
        <taxon>Actinopolymorphaceae</taxon>
        <taxon>Actinopolymorpha</taxon>
    </lineage>
</organism>
<name>A0A1I2VR13_9ACTN</name>
<protein>
    <submittedName>
        <fullName evidence="2">Copper transport outer membrane protein, MctB</fullName>
    </submittedName>
</protein>
<dbReference type="STRING" id="504797.SAMN05421678_109298"/>